<dbReference type="AlphaFoldDB" id="A2DIU8"/>
<reference evidence="1" key="1">
    <citation type="submission" date="2006-10" db="EMBL/GenBank/DDBJ databases">
        <authorList>
            <person name="Amadeo P."/>
            <person name="Zhao Q."/>
            <person name="Wortman J."/>
            <person name="Fraser-Liggett C."/>
            <person name="Carlton J."/>
        </authorList>
    </citation>
    <scope>NUCLEOTIDE SEQUENCE</scope>
    <source>
        <strain evidence="1">G3</strain>
    </source>
</reference>
<dbReference type="VEuPathDB" id="TrichDB:TVAGG3_0562060"/>
<sequence>MVQVRTLCNEIERVSILRECGKLNVKMNGQIIETLKSSAVCFSDLIKEKCILNKQISSIELNLNIKCGDSINILKKFIETGILEFEEDEDHYHDIFEFGKHFRNQLLIQMYIKHIKTDSSITNENVFRKYEISVIENDLTTQNQCLEYITSHLYCLNDADIIQYTVQFGYDFFEKILTSKSLKIENEDKLCMLLLEICKRDNKFFDLFRCISLAYCTSHIIEEIYDFSVENSFESILLKIYKDTLKHYHSNIRNKIELSNNSDSSFDKPFIPTLIEISNNPINIHVLRYTEISKEIQMEYSSSSVNRGKITDINTYSSHDDFYTYYESDNQWIRVDLKGYKLKPSSYILLSAFRSDYLLRYWRLEGIKENGSTVVLDNKDYAFKKAETQEFPLQTNDYFVAFMIIQTGKNQHNNDSDNELAIQVFDFKGELIKI</sequence>
<dbReference type="RefSeq" id="XP_001580697.1">
    <property type="nucleotide sequence ID" value="XM_001580647.1"/>
</dbReference>
<name>A2DIU8_TRIV3</name>
<proteinExistence type="predicted"/>
<evidence type="ECO:0008006" key="3">
    <source>
        <dbReference type="Google" id="ProtNLM"/>
    </source>
</evidence>
<dbReference type="InParanoid" id="A2DIU8"/>
<evidence type="ECO:0000313" key="2">
    <source>
        <dbReference type="Proteomes" id="UP000001542"/>
    </source>
</evidence>
<dbReference type="VEuPathDB" id="TrichDB:TVAG_433070"/>
<keyword evidence="2" id="KW-1185">Reference proteome</keyword>
<dbReference type="SMR" id="A2DIU8"/>
<gene>
    <name evidence="1" type="ORF">TVAG_433070</name>
</gene>
<dbReference type="KEGG" id="tva:5465240"/>
<evidence type="ECO:0000313" key="1">
    <source>
        <dbReference type="EMBL" id="EAY19711.1"/>
    </source>
</evidence>
<protein>
    <recommendedName>
        <fullName evidence="3">BACK domain-containing protein</fullName>
    </recommendedName>
</protein>
<accession>A2DIU8</accession>
<reference evidence="1" key="2">
    <citation type="journal article" date="2007" name="Science">
        <title>Draft genome sequence of the sexually transmitted pathogen Trichomonas vaginalis.</title>
        <authorList>
            <person name="Carlton J.M."/>
            <person name="Hirt R.P."/>
            <person name="Silva J.C."/>
            <person name="Delcher A.L."/>
            <person name="Schatz M."/>
            <person name="Zhao Q."/>
            <person name="Wortman J.R."/>
            <person name="Bidwell S.L."/>
            <person name="Alsmark U.C.M."/>
            <person name="Besteiro S."/>
            <person name="Sicheritz-Ponten T."/>
            <person name="Noel C.J."/>
            <person name="Dacks J.B."/>
            <person name="Foster P.G."/>
            <person name="Simillion C."/>
            <person name="Van de Peer Y."/>
            <person name="Miranda-Saavedra D."/>
            <person name="Barton G.J."/>
            <person name="Westrop G.D."/>
            <person name="Mueller S."/>
            <person name="Dessi D."/>
            <person name="Fiori P.L."/>
            <person name="Ren Q."/>
            <person name="Paulsen I."/>
            <person name="Zhang H."/>
            <person name="Bastida-Corcuera F.D."/>
            <person name="Simoes-Barbosa A."/>
            <person name="Brown M.T."/>
            <person name="Hayes R.D."/>
            <person name="Mukherjee M."/>
            <person name="Okumura C.Y."/>
            <person name="Schneider R."/>
            <person name="Smith A.J."/>
            <person name="Vanacova S."/>
            <person name="Villalvazo M."/>
            <person name="Haas B.J."/>
            <person name="Pertea M."/>
            <person name="Feldblyum T.V."/>
            <person name="Utterback T.R."/>
            <person name="Shu C.L."/>
            <person name="Osoegawa K."/>
            <person name="de Jong P.J."/>
            <person name="Hrdy I."/>
            <person name="Horvathova L."/>
            <person name="Zubacova Z."/>
            <person name="Dolezal P."/>
            <person name="Malik S.B."/>
            <person name="Logsdon J.M. Jr."/>
            <person name="Henze K."/>
            <person name="Gupta A."/>
            <person name="Wang C.C."/>
            <person name="Dunne R.L."/>
            <person name="Upcroft J.A."/>
            <person name="Upcroft P."/>
            <person name="White O."/>
            <person name="Salzberg S.L."/>
            <person name="Tang P."/>
            <person name="Chiu C.-H."/>
            <person name="Lee Y.-S."/>
            <person name="Embley T.M."/>
            <person name="Coombs G.H."/>
            <person name="Mottram J.C."/>
            <person name="Tachezy J."/>
            <person name="Fraser-Liggett C.M."/>
            <person name="Johnson P.J."/>
        </authorList>
    </citation>
    <scope>NUCLEOTIDE SEQUENCE [LARGE SCALE GENOMIC DNA]</scope>
    <source>
        <strain evidence="1">G3</strain>
    </source>
</reference>
<dbReference type="Proteomes" id="UP000001542">
    <property type="component" value="Unassembled WGS sequence"/>
</dbReference>
<dbReference type="EMBL" id="DS113205">
    <property type="protein sequence ID" value="EAY19711.1"/>
    <property type="molecule type" value="Genomic_DNA"/>
</dbReference>
<organism evidence="1 2">
    <name type="scientific">Trichomonas vaginalis (strain ATCC PRA-98 / G3)</name>
    <dbReference type="NCBI Taxonomy" id="412133"/>
    <lineage>
        <taxon>Eukaryota</taxon>
        <taxon>Metamonada</taxon>
        <taxon>Parabasalia</taxon>
        <taxon>Trichomonadida</taxon>
        <taxon>Trichomonadidae</taxon>
        <taxon>Trichomonas</taxon>
    </lineage>
</organism>